<dbReference type="Proteomes" id="UP000321934">
    <property type="component" value="Chromosome"/>
</dbReference>
<evidence type="ECO:0000313" key="2">
    <source>
        <dbReference type="EMBL" id="QED23122.1"/>
    </source>
</evidence>
<evidence type="ECO:0000313" key="3">
    <source>
        <dbReference type="Proteomes" id="UP000321934"/>
    </source>
</evidence>
<protein>
    <submittedName>
        <fullName evidence="2">Uncharacterized protein</fullName>
    </submittedName>
</protein>
<keyword evidence="1" id="KW-1133">Transmembrane helix</keyword>
<evidence type="ECO:0000256" key="1">
    <source>
        <dbReference type="SAM" id="Phobius"/>
    </source>
</evidence>
<feature type="transmembrane region" description="Helical" evidence="1">
    <location>
        <begin position="34"/>
        <end position="56"/>
    </location>
</feature>
<proteinExistence type="predicted"/>
<gene>
    <name evidence="2" type="ORF">Deia_00315</name>
</gene>
<dbReference type="Pfam" id="PF04956">
    <property type="entry name" value="TrbC"/>
    <property type="match status" value="1"/>
</dbReference>
<reference evidence="2 3" key="1">
    <citation type="journal article" date="2019" name="ISME J.">
        <title>Deianiraea, an extracellular bacterium associated with the ciliate Paramecium, suggests an alternative scenario for the evolution of Rickettsiales.</title>
        <authorList>
            <person name="Castelli M."/>
            <person name="Sabaneyeva E."/>
            <person name="Lanzoni O."/>
            <person name="Lebedeva N."/>
            <person name="Floriano A.M."/>
            <person name="Gaiarsa S."/>
            <person name="Benken K."/>
            <person name="Modeo L."/>
            <person name="Bandi C."/>
            <person name="Potekhin A."/>
            <person name="Sassera D."/>
            <person name="Petroni G."/>
        </authorList>
    </citation>
    <scope>NUCLEOTIDE SEQUENCE [LARGE SCALE GENOMIC DNA]</scope>
    <source>
        <strain evidence="2">CyL4-1</strain>
    </source>
</reference>
<dbReference type="RefSeq" id="WP_146820414.1">
    <property type="nucleotide sequence ID" value="NZ_CP029077.1"/>
</dbReference>
<keyword evidence="3" id="KW-1185">Reference proteome</keyword>
<dbReference type="InterPro" id="IPR007039">
    <property type="entry name" value="TrbC/VirB2"/>
</dbReference>
<dbReference type="AlphaFoldDB" id="A0A5B8XCT0"/>
<organism evidence="2 3">
    <name type="scientific">Candidatus Deianiraea vastatrix</name>
    <dbReference type="NCBI Taxonomy" id="2163644"/>
    <lineage>
        <taxon>Bacteria</taxon>
        <taxon>Pseudomonadati</taxon>
        <taxon>Pseudomonadota</taxon>
        <taxon>Alphaproteobacteria</taxon>
        <taxon>Rickettsiales</taxon>
        <taxon>Candidatus Deianiraeaceae</taxon>
        <taxon>Candidatus Deianiraea</taxon>
    </lineage>
</organism>
<dbReference type="EMBL" id="CP029077">
    <property type="protein sequence ID" value="QED23122.1"/>
    <property type="molecule type" value="Genomic_DNA"/>
</dbReference>
<accession>A0A5B8XCT0</accession>
<name>A0A5B8XCT0_9RICK</name>
<sequence length="125" mass="13651">MRNFVKILITASVFYFLIPSDAFAVTIPEIMCSILTILLGRIFRACCVIIIMGIGWTCFNGSISWQKAVTIIACLGVIANPKTAVIILLFYSTVTGVSGTIGDVTFYADRVYTVEEVLSRVCPSL</sequence>
<keyword evidence="1" id="KW-0472">Membrane</keyword>
<keyword evidence="1" id="KW-0812">Transmembrane</keyword>